<dbReference type="InParanoid" id="A0A3P7E413"/>
<dbReference type="OrthoDB" id="5846215at2759"/>
<evidence type="ECO:0000313" key="2">
    <source>
        <dbReference type="EMBL" id="VDM17231.1"/>
    </source>
</evidence>
<protein>
    <submittedName>
        <fullName evidence="2">Uncharacterized protein</fullName>
    </submittedName>
</protein>
<accession>A0A3P7E413</accession>
<dbReference type="Proteomes" id="UP000270924">
    <property type="component" value="Unassembled WGS sequence"/>
</dbReference>
<organism evidence="2 3">
    <name type="scientific">Wuchereria bancrofti</name>
    <dbReference type="NCBI Taxonomy" id="6293"/>
    <lineage>
        <taxon>Eukaryota</taxon>
        <taxon>Metazoa</taxon>
        <taxon>Ecdysozoa</taxon>
        <taxon>Nematoda</taxon>
        <taxon>Chromadorea</taxon>
        <taxon>Rhabditida</taxon>
        <taxon>Spirurina</taxon>
        <taxon>Spiruromorpha</taxon>
        <taxon>Filarioidea</taxon>
        <taxon>Onchocercidae</taxon>
        <taxon>Wuchereria</taxon>
    </lineage>
</organism>
<keyword evidence="1" id="KW-0812">Transmembrane</keyword>
<evidence type="ECO:0000313" key="3">
    <source>
        <dbReference type="Proteomes" id="UP000270924"/>
    </source>
</evidence>
<feature type="transmembrane region" description="Helical" evidence="1">
    <location>
        <begin position="20"/>
        <end position="46"/>
    </location>
</feature>
<keyword evidence="1" id="KW-1133">Transmembrane helix</keyword>
<keyword evidence="3" id="KW-1185">Reference proteome</keyword>
<name>A0A3P7E413_WUCBA</name>
<keyword evidence="1" id="KW-0472">Membrane</keyword>
<sequence length="86" mass="9881">MPHYTNLSSWIPNEWYGTNLGWFLARFCLLLPLALCTILVSGLTIFGLSFSKSSEREITPENIEKYPFQYFSEIHCSKLSSDNSLL</sequence>
<evidence type="ECO:0000256" key="1">
    <source>
        <dbReference type="SAM" id="Phobius"/>
    </source>
</evidence>
<dbReference type="EMBL" id="UYWW01009893">
    <property type="protein sequence ID" value="VDM17231.1"/>
    <property type="molecule type" value="Genomic_DNA"/>
</dbReference>
<proteinExistence type="predicted"/>
<dbReference type="AlphaFoldDB" id="A0A3P7E413"/>
<gene>
    <name evidence="2" type="ORF">WBA_LOCUS9660</name>
</gene>
<reference evidence="2 3" key="1">
    <citation type="submission" date="2018-11" db="EMBL/GenBank/DDBJ databases">
        <authorList>
            <consortium name="Pathogen Informatics"/>
        </authorList>
    </citation>
    <scope>NUCLEOTIDE SEQUENCE [LARGE SCALE GENOMIC DNA]</scope>
</reference>